<name>A0A2Z2NVI1_9GAMM</name>
<evidence type="ECO:0000313" key="2">
    <source>
        <dbReference type="EMBL" id="ASJ75339.1"/>
    </source>
</evidence>
<dbReference type="SUPFAM" id="SSF47616">
    <property type="entry name" value="GST C-terminal domain-like"/>
    <property type="match status" value="1"/>
</dbReference>
<dbReference type="CDD" id="cd03194">
    <property type="entry name" value="GST_C_3"/>
    <property type="match status" value="1"/>
</dbReference>
<dbReference type="InterPro" id="IPR040079">
    <property type="entry name" value="Glutathione_S-Trfase"/>
</dbReference>
<dbReference type="Proteomes" id="UP000250079">
    <property type="component" value="Chromosome"/>
</dbReference>
<dbReference type="EMBL" id="CP018632">
    <property type="protein sequence ID" value="ASJ75339.1"/>
    <property type="molecule type" value="Genomic_DNA"/>
</dbReference>
<dbReference type="Gene3D" id="3.40.30.10">
    <property type="entry name" value="Glutaredoxin"/>
    <property type="match status" value="1"/>
</dbReference>
<dbReference type="SFLD" id="SFLDS00019">
    <property type="entry name" value="Glutathione_Transferase_(cytos"/>
    <property type="match status" value="1"/>
</dbReference>
<dbReference type="GO" id="GO:0006559">
    <property type="term" value="P:L-phenylalanine catabolic process"/>
    <property type="evidence" value="ECO:0007669"/>
    <property type="project" value="TreeGrafter"/>
</dbReference>
<organism evidence="2 3">
    <name type="scientific">Granulosicoccus antarcticus IMCC3135</name>
    <dbReference type="NCBI Taxonomy" id="1192854"/>
    <lineage>
        <taxon>Bacteria</taxon>
        <taxon>Pseudomonadati</taxon>
        <taxon>Pseudomonadota</taxon>
        <taxon>Gammaproteobacteria</taxon>
        <taxon>Chromatiales</taxon>
        <taxon>Granulosicoccaceae</taxon>
        <taxon>Granulosicoccus</taxon>
    </lineage>
</organism>
<dbReference type="GO" id="GO:0004364">
    <property type="term" value="F:glutathione transferase activity"/>
    <property type="evidence" value="ECO:0007669"/>
    <property type="project" value="TreeGrafter"/>
</dbReference>
<dbReference type="Gene3D" id="1.20.1050.10">
    <property type="match status" value="1"/>
</dbReference>
<reference evidence="2 3" key="1">
    <citation type="submission" date="2016-12" db="EMBL/GenBank/DDBJ databases">
        <authorList>
            <person name="Song W.-J."/>
            <person name="Kurnit D.M."/>
        </authorList>
    </citation>
    <scope>NUCLEOTIDE SEQUENCE [LARGE SCALE GENOMIC DNA]</scope>
    <source>
        <strain evidence="2 3">IMCC3135</strain>
    </source>
</reference>
<sequence>MQHAQLPFDEVNVPLFTPEGEALLEKLCPAKRVPVLHDGPLVLWDSLAICEYIADKVTNHSLWPERAVDRARARAMSAEMHSGFAALREAMPMNCRRQIEGFRPTLEVQIDINRIVQLFEDALQQSGGPWLFTHYTVADAMFAPIASRLNTYQIPLPNLSQQYVSRTLSDPPMQDWYAAAAAEKAVIEKSEIQV</sequence>
<accession>A0A2Z2NVI1</accession>
<keyword evidence="3" id="KW-1185">Reference proteome</keyword>
<evidence type="ECO:0000313" key="3">
    <source>
        <dbReference type="Proteomes" id="UP000250079"/>
    </source>
</evidence>
<dbReference type="InterPro" id="IPR036249">
    <property type="entry name" value="Thioredoxin-like_sf"/>
</dbReference>
<dbReference type="KEGG" id="gai:IMCC3135_26420"/>
<dbReference type="InterPro" id="IPR004045">
    <property type="entry name" value="Glutathione_S-Trfase_N"/>
</dbReference>
<dbReference type="OrthoDB" id="9799538at2"/>
<dbReference type="GO" id="GO:0016034">
    <property type="term" value="F:maleylacetoacetate isomerase activity"/>
    <property type="evidence" value="ECO:0007669"/>
    <property type="project" value="TreeGrafter"/>
</dbReference>
<dbReference type="GO" id="GO:0006749">
    <property type="term" value="P:glutathione metabolic process"/>
    <property type="evidence" value="ECO:0007669"/>
    <property type="project" value="TreeGrafter"/>
</dbReference>
<dbReference type="Pfam" id="PF13409">
    <property type="entry name" value="GST_N_2"/>
    <property type="match status" value="1"/>
</dbReference>
<dbReference type="PANTHER" id="PTHR42673:SF4">
    <property type="entry name" value="MALEYLACETOACETATE ISOMERASE"/>
    <property type="match status" value="1"/>
</dbReference>
<dbReference type="InterPro" id="IPR036282">
    <property type="entry name" value="Glutathione-S-Trfase_C_sf"/>
</dbReference>
<gene>
    <name evidence="2" type="ORF">IMCC3135_26420</name>
</gene>
<dbReference type="SUPFAM" id="SSF52833">
    <property type="entry name" value="Thioredoxin-like"/>
    <property type="match status" value="1"/>
</dbReference>
<evidence type="ECO:0000259" key="1">
    <source>
        <dbReference type="PROSITE" id="PS50404"/>
    </source>
</evidence>
<dbReference type="PROSITE" id="PS50404">
    <property type="entry name" value="GST_NTER"/>
    <property type="match status" value="1"/>
</dbReference>
<protein>
    <recommendedName>
        <fullName evidence="1">GST N-terminal domain-containing protein</fullName>
    </recommendedName>
</protein>
<dbReference type="PANTHER" id="PTHR42673">
    <property type="entry name" value="MALEYLACETOACETATE ISOMERASE"/>
    <property type="match status" value="1"/>
</dbReference>
<dbReference type="AlphaFoldDB" id="A0A2Z2NVI1"/>
<feature type="domain" description="GST N-terminal" evidence="1">
    <location>
        <begin position="1"/>
        <end position="61"/>
    </location>
</feature>
<proteinExistence type="predicted"/>